<evidence type="ECO:0000256" key="2">
    <source>
        <dbReference type="ARBA" id="ARBA00004496"/>
    </source>
</evidence>
<reference evidence="9" key="2">
    <citation type="submission" date="2025-08" db="UniProtKB">
        <authorList>
            <consortium name="Ensembl"/>
        </authorList>
    </citation>
    <scope>IDENTIFICATION</scope>
</reference>
<evidence type="ECO:0000259" key="7">
    <source>
        <dbReference type="Pfam" id="PF10469"/>
    </source>
</evidence>
<evidence type="ECO:0000259" key="8">
    <source>
        <dbReference type="Pfam" id="PF10470"/>
    </source>
</evidence>
<dbReference type="GeneTree" id="ENSGT00390000012756"/>
<name>A0A2I3LER9_PAPAN</name>
<comment type="subunit">
    <text evidence="5">Binds cAMP-dependent protein kinase (PKA). Interacts with PRKCA; only the cytoplasmic form is capable of interacting with PRKCA.</text>
</comment>
<dbReference type="PANTHER" id="PTHR15934">
    <property type="entry name" value="RNA 2',3'-CYCLIC PHOSPHODIESTERASE"/>
    <property type="match status" value="1"/>
</dbReference>
<dbReference type="Pfam" id="PF10470">
    <property type="entry name" value="AKAP7_RIRII_bdg"/>
    <property type="match status" value="1"/>
</dbReference>
<dbReference type="InterPro" id="IPR019510">
    <property type="entry name" value="AKAP7-like_phosphoesterase"/>
</dbReference>
<keyword evidence="10" id="KW-1185">Reference proteome</keyword>
<evidence type="ECO:0000256" key="4">
    <source>
        <dbReference type="ARBA" id="ARBA00023242"/>
    </source>
</evidence>
<dbReference type="GO" id="GO:0005634">
    <property type="term" value="C:nucleus"/>
    <property type="evidence" value="ECO:0007669"/>
    <property type="project" value="UniProtKB-SubCell"/>
</dbReference>
<dbReference type="GO" id="GO:0005829">
    <property type="term" value="C:cytosol"/>
    <property type="evidence" value="ECO:0007669"/>
    <property type="project" value="TreeGrafter"/>
</dbReference>
<dbReference type="PANTHER" id="PTHR15934:SF6">
    <property type="entry name" value="A-KINASE ANCHOR PROTEIN 7 ISOFORM GAMMA"/>
    <property type="match status" value="1"/>
</dbReference>
<dbReference type="SUPFAM" id="SSF55144">
    <property type="entry name" value="LigT-like"/>
    <property type="match status" value="1"/>
</dbReference>
<proteinExistence type="predicted"/>
<feature type="region of interest" description="Disordered" evidence="6">
    <location>
        <begin position="316"/>
        <end position="348"/>
    </location>
</feature>
<evidence type="ECO:0000256" key="6">
    <source>
        <dbReference type="SAM" id="MobiDB-lite"/>
    </source>
</evidence>
<evidence type="ECO:0000313" key="10">
    <source>
        <dbReference type="Proteomes" id="UP000028761"/>
    </source>
</evidence>
<dbReference type="ExpressionAtlas" id="A0A2I3LER9">
    <property type="expression patterns" value="baseline"/>
</dbReference>
<evidence type="ECO:0000256" key="1">
    <source>
        <dbReference type="ARBA" id="ARBA00004123"/>
    </source>
</evidence>
<keyword evidence="3" id="KW-0963">Cytoplasm</keyword>
<reference evidence="9" key="3">
    <citation type="submission" date="2025-09" db="UniProtKB">
        <authorList>
            <consortium name="Ensembl"/>
        </authorList>
    </citation>
    <scope>IDENTIFICATION</scope>
</reference>
<dbReference type="AlphaFoldDB" id="A0A2I3LER9"/>
<feature type="domain" description="A-kinase anchor protein 7 RI-RII subunit-binding" evidence="8">
    <location>
        <begin position="289"/>
        <end position="345"/>
    </location>
</feature>
<dbReference type="GO" id="GO:0034237">
    <property type="term" value="F:protein kinase A regulatory subunit binding"/>
    <property type="evidence" value="ECO:0007669"/>
    <property type="project" value="TreeGrafter"/>
</dbReference>
<dbReference type="InterPro" id="IPR009097">
    <property type="entry name" value="Cyclic_Pdiesterase"/>
</dbReference>
<feature type="compositionally biased region" description="Basic and acidic residues" evidence="6">
    <location>
        <begin position="334"/>
        <end position="348"/>
    </location>
</feature>
<dbReference type="GO" id="GO:0010738">
    <property type="term" value="P:regulation of protein kinase A signaling"/>
    <property type="evidence" value="ECO:0007669"/>
    <property type="project" value="TreeGrafter"/>
</dbReference>
<gene>
    <name evidence="9" type="primary">AKAP7</name>
</gene>
<dbReference type="Gene3D" id="3.90.1140.10">
    <property type="entry name" value="Cyclic phosphodiesterase"/>
    <property type="match status" value="1"/>
</dbReference>
<comment type="subcellular location">
    <subcellularLocation>
        <location evidence="2">Cytoplasm</location>
    </subcellularLocation>
    <subcellularLocation>
        <location evidence="1">Nucleus</location>
    </subcellularLocation>
</comment>
<feature type="region of interest" description="Disordered" evidence="6">
    <location>
        <begin position="1"/>
        <end position="22"/>
    </location>
</feature>
<evidence type="ECO:0000256" key="3">
    <source>
        <dbReference type="ARBA" id="ARBA00022490"/>
    </source>
</evidence>
<keyword evidence="4" id="KW-0539">Nucleus</keyword>
<dbReference type="FunFam" id="3.90.1140.10:FF:000004">
    <property type="entry name" value="A-kinase anchoring protein 7 isoform X1"/>
    <property type="match status" value="1"/>
</dbReference>
<dbReference type="OMA" id="HCESSII"/>
<organism evidence="9 10">
    <name type="scientific">Papio anubis</name>
    <name type="common">Olive baboon</name>
    <dbReference type="NCBI Taxonomy" id="9555"/>
    <lineage>
        <taxon>Eukaryota</taxon>
        <taxon>Metazoa</taxon>
        <taxon>Chordata</taxon>
        <taxon>Craniata</taxon>
        <taxon>Vertebrata</taxon>
        <taxon>Euteleostomi</taxon>
        <taxon>Mammalia</taxon>
        <taxon>Eutheria</taxon>
        <taxon>Euarchontoglires</taxon>
        <taxon>Primates</taxon>
        <taxon>Haplorrhini</taxon>
        <taxon>Catarrhini</taxon>
        <taxon>Cercopithecidae</taxon>
        <taxon>Cercopithecinae</taxon>
        <taxon>Papio</taxon>
    </lineage>
</organism>
<evidence type="ECO:0000313" key="9">
    <source>
        <dbReference type="Ensembl" id="ENSPANP00000021946.1"/>
    </source>
</evidence>
<dbReference type="Proteomes" id="UP000028761">
    <property type="component" value="Chromosome 6"/>
</dbReference>
<dbReference type="InterPro" id="IPR019511">
    <property type="entry name" value="AKAP7_RI-RII-bd_dom"/>
</dbReference>
<dbReference type="Bgee" id="ENSPANG00000023385">
    <property type="expression patterns" value="Expressed in pancreas and 66 other cell types or tissues"/>
</dbReference>
<sequence>MERAEAGEINSNECENESRKKKMSEEFEANIMDSLVDMPFATVDIQDDCRITDEPQINLKRSQENEWIKSDQVKKRKKKQKDYQPNYFLSIPITNKEIIKGIKIVQNAIIQQDERLAKAMVSDGSFHITLLVMQLLNEDEVNIGIDALLELKPFIEERLQGKHLTLPFQGIGTFGNQVGFVKLAEGDHINSLLEIAETANRTFQEKGILAGDSRSFKPHLTFMKLSKSPWLRKNGVKKIDPDLYEKFISHRFGEEILYRIDLCSMLKKKQSNGYYHCESSIVIGEKNGGEPDDAELVRLSKRLVENAVLKAVQQYLEETQNKNKPGEGSSVKTEAADRNGNDNENNRK</sequence>
<evidence type="ECO:0000256" key="5">
    <source>
        <dbReference type="ARBA" id="ARBA00038702"/>
    </source>
</evidence>
<protein>
    <submittedName>
        <fullName evidence="9">A-kinase anchoring protein 7</fullName>
    </submittedName>
</protein>
<dbReference type="Ensembl" id="ENSPANT00000044666.2">
    <property type="protein sequence ID" value="ENSPANP00000021946.1"/>
    <property type="gene ID" value="ENSPANG00000023385.3"/>
</dbReference>
<reference evidence="9 10" key="1">
    <citation type="submission" date="2012-03" db="EMBL/GenBank/DDBJ databases">
        <title>Whole Genome Assembly of Papio anubis.</title>
        <authorList>
            <person name="Liu Y.L."/>
            <person name="Abraham K.A."/>
            <person name="Akbar H.A."/>
            <person name="Ali S.A."/>
            <person name="Anosike U.A."/>
            <person name="Aqrawi P.A."/>
            <person name="Arias F.A."/>
            <person name="Attaway T.A."/>
            <person name="Awwad R.A."/>
            <person name="Babu C.B."/>
            <person name="Bandaranaike D.B."/>
            <person name="Battles P.B."/>
            <person name="Bell A.B."/>
            <person name="Beltran B.B."/>
            <person name="Berhane-Mersha D.B."/>
            <person name="Bess C.B."/>
            <person name="Bickham C.B."/>
            <person name="Bolden T.B."/>
            <person name="Carter K.C."/>
            <person name="Chau D.C."/>
            <person name="Chavez A.C."/>
            <person name="Clerc-Blankenburg K.C."/>
            <person name="Coyle M.C."/>
            <person name="Dao M.D."/>
            <person name="Davila M.L.D."/>
            <person name="Davy-Carroll L.D."/>
            <person name="Denson S.D."/>
            <person name="Dinh H.D."/>
            <person name="Fernandez S.F."/>
            <person name="Fernando P.F."/>
            <person name="Forbes L.F."/>
            <person name="Francis C.F."/>
            <person name="Francisco L.F."/>
            <person name="Fu Q.F."/>
            <person name="Garcia-Iii R.G."/>
            <person name="Garrett T.G."/>
            <person name="Gross S.G."/>
            <person name="Gubbala S.G."/>
            <person name="Hirani K.H."/>
            <person name="Hogues M.H."/>
            <person name="Hollins B.H."/>
            <person name="Jackson L.J."/>
            <person name="Javaid M.J."/>
            <person name="Jhangiani S.J."/>
            <person name="Johnson A.J."/>
            <person name="Johnson B.J."/>
            <person name="Jones J.J."/>
            <person name="Joshi V.J."/>
            <person name="Kalu J.K."/>
            <person name="Khan N.K."/>
            <person name="Korchina V.K."/>
            <person name="Kovar C.K."/>
            <person name="Lago L.L."/>
            <person name="Lara F.L."/>
            <person name="Le T.-K.L."/>
            <person name="Lee S.L."/>
            <person name="Legall-Iii F.L."/>
            <person name="Lemon S.L."/>
            <person name="Liu J.L."/>
            <person name="Liu Y.-S.L."/>
            <person name="Liyanage D.L."/>
            <person name="Lopez J.L."/>
            <person name="Lorensuhewa L.L."/>
            <person name="Mata R.M."/>
            <person name="Mathew T.M."/>
            <person name="Mercado C.M."/>
            <person name="Mercado I.M."/>
            <person name="Morales K.M."/>
            <person name="Morgan M.M."/>
            <person name="Munidasa M.M."/>
            <person name="Ngo D.N."/>
            <person name="Nguyen L.N."/>
            <person name="Nguyen T.N."/>
            <person name="Nguyen N.N."/>
            <person name="Obregon M.O."/>
            <person name="Okwuonu G.O."/>
            <person name="Ongeri F.O."/>
            <person name="Onwere C.O."/>
            <person name="Osifeso I.O."/>
            <person name="Parra A.P."/>
            <person name="Patil S.P."/>
            <person name="Perez A.P."/>
            <person name="Perez Y.P."/>
            <person name="Pham C.P."/>
            <person name="Pu L.-L.P."/>
            <person name="Puazo M.P."/>
            <person name="Quiroz J.Q."/>
            <person name="Rouhana J.R."/>
            <person name="Ruiz M.R."/>
            <person name="Ruiz S.-J.R."/>
            <person name="Saada N.S."/>
            <person name="Santibanez J.S."/>
            <person name="Scheel M.S."/>
            <person name="Schneider B.S."/>
            <person name="Simmons D.S."/>
            <person name="Sisson I.S."/>
            <person name="Tang L.-Y.T."/>
            <person name="Thornton R.T."/>
            <person name="Tisius J.T."/>
            <person name="Toledanes G.T."/>
            <person name="Trejos Z.T."/>
            <person name="Usmani K.U."/>
            <person name="Varghese R.V."/>
            <person name="Vattathil S.V."/>
            <person name="Vee V.V."/>
            <person name="Walker D.W."/>
            <person name="Weissenberger G.W."/>
            <person name="White C.W."/>
            <person name="Williams A.W."/>
            <person name="Woodworth J.W."/>
            <person name="Wright R.W."/>
            <person name="Zhu Y.Z."/>
            <person name="Han Y.H."/>
            <person name="Newsham I.N."/>
            <person name="Nazareth L.N."/>
            <person name="Worley K.W."/>
            <person name="Muzny D.M."/>
            <person name="Rogers J.R."/>
            <person name="Gibbs R.G."/>
        </authorList>
    </citation>
    <scope>NUCLEOTIDE SEQUENCE [LARGE SCALE GENOMIC DNA]</scope>
</reference>
<accession>A0A2I3LER9</accession>
<dbReference type="InterPro" id="IPR052641">
    <property type="entry name" value="AKAP7_isoform_gamma"/>
</dbReference>
<dbReference type="Pfam" id="PF10469">
    <property type="entry name" value="AKAP7_NLS"/>
    <property type="match status" value="1"/>
</dbReference>
<feature type="domain" description="A-kinase anchor protein 7-like phosphoesterase" evidence="7">
    <location>
        <begin position="85"/>
        <end position="282"/>
    </location>
</feature>